<proteinExistence type="predicted"/>
<reference evidence="1" key="1">
    <citation type="journal article" date="2022" name="bioRxiv">
        <title>Sequencing and chromosome-scale assembly of the giantPleurodeles waltlgenome.</title>
        <authorList>
            <person name="Brown T."/>
            <person name="Elewa A."/>
            <person name="Iarovenko S."/>
            <person name="Subramanian E."/>
            <person name="Araus A.J."/>
            <person name="Petzold A."/>
            <person name="Susuki M."/>
            <person name="Suzuki K.-i.T."/>
            <person name="Hayashi T."/>
            <person name="Toyoda A."/>
            <person name="Oliveira C."/>
            <person name="Osipova E."/>
            <person name="Leigh N.D."/>
            <person name="Simon A."/>
            <person name="Yun M.H."/>
        </authorList>
    </citation>
    <scope>NUCLEOTIDE SEQUENCE</scope>
    <source>
        <strain evidence="1">20211129_DDA</strain>
        <tissue evidence="1">Liver</tissue>
    </source>
</reference>
<sequence length="131" mass="14877">MGDWMLRPVGLIPQKIKEETASKACSANSELSITLMIQDMIIKAVAAALPYTDHVPNQQRIDQEATHDESVKDVRCCNIQGSNFEEVLQHIRKALTFSESGLGDEREDFFQLYHQKEAKKLSLHSTIENFE</sequence>
<dbReference type="EMBL" id="JANPWB010000010">
    <property type="protein sequence ID" value="KAJ1138278.1"/>
    <property type="molecule type" value="Genomic_DNA"/>
</dbReference>
<dbReference type="AlphaFoldDB" id="A0AAV7QDD1"/>
<protein>
    <submittedName>
        <fullName evidence="1">Uncharacterized protein</fullName>
    </submittedName>
</protein>
<keyword evidence="2" id="KW-1185">Reference proteome</keyword>
<comment type="caution">
    <text evidence="1">The sequence shown here is derived from an EMBL/GenBank/DDBJ whole genome shotgun (WGS) entry which is preliminary data.</text>
</comment>
<gene>
    <name evidence="1" type="ORF">NDU88_004669</name>
</gene>
<accession>A0AAV7QDD1</accession>
<evidence type="ECO:0000313" key="1">
    <source>
        <dbReference type="EMBL" id="KAJ1138278.1"/>
    </source>
</evidence>
<name>A0AAV7QDD1_PLEWA</name>
<organism evidence="1 2">
    <name type="scientific">Pleurodeles waltl</name>
    <name type="common">Iberian ribbed newt</name>
    <dbReference type="NCBI Taxonomy" id="8319"/>
    <lineage>
        <taxon>Eukaryota</taxon>
        <taxon>Metazoa</taxon>
        <taxon>Chordata</taxon>
        <taxon>Craniata</taxon>
        <taxon>Vertebrata</taxon>
        <taxon>Euteleostomi</taxon>
        <taxon>Amphibia</taxon>
        <taxon>Batrachia</taxon>
        <taxon>Caudata</taxon>
        <taxon>Salamandroidea</taxon>
        <taxon>Salamandridae</taxon>
        <taxon>Pleurodelinae</taxon>
        <taxon>Pleurodeles</taxon>
    </lineage>
</organism>
<dbReference type="Proteomes" id="UP001066276">
    <property type="component" value="Chromosome 6"/>
</dbReference>
<evidence type="ECO:0000313" key="2">
    <source>
        <dbReference type="Proteomes" id="UP001066276"/>
    </source>
</evidence>